<dbReference type="RefSeq" id="WP_210087582.1">
    <property type="nucleotide sequence ID" value="NZ_JAGGKG010000002.1"/>
</dbReference>
<protein>
    <submittedName>
        <fullName evidence="1">3-methyladenine DNA glycosylase AlkD</fullName>
    </submittedName>
</protein>
<evidence type="ECO:0000313" key="1">
    <source>
        <dbReference type="EMBL" id="MBP1903882.1"/>
    </source>
</evidence>
<sequence length="206" mass="23973">MNEYILYLEELLAEKVSFKLIEKEAEQFYHAHSLEDCYKTGLELYKSSNYQVQEAGVYLLGYAATEYSPAFSFLKDEVSRHENWRVQEILAKAFDIYCRLIGYETALPVIKDWLASDVANTRRAVSEGLRIWTGRPYFKENPQVAIDLLSAHREDESLYMRKSVGNALRDISKKHPELVSKELQQWDLSSKEVNQVYKLANKFIGE</sequence>
<gene>
    <name evidence="1" type="ORF">J2Z32_000499</name>
</gene>
<name>A0ABS4FMS3_9BACL</name>
<dbReference type="EMBL" id="JAGGKG010000002">
    <property type="protein sequence ID" value="MBP1903882.1"/>
    <property type="molecule type" value="Genomic_DNA"/>
</dbReference>
<dbReference type="Gene3D" id="1.25.40.290">
    <property type="entry name" value="ARM repeat domains"/>
    <property type="match status" value="1"/>
</dbReference>
<dbReference type="InterPro" id="IPR016024">
    <property type="entry name" value="ARM-type_fold"/>
</dbReference>
<reference evidence="1 2" key="1">
    <citation type="submission" date="2021-03" db="EMBL/GenBank/DDBJ databases">
        <title>Genomic Encyclopedia of Type Strains, Phase IV (KMG-IV): sequencing the most valuable type-strain genomes for metagenomic binning, comparative biology and taxonomic classification.</title>
        <authorList>
            <person name="Goeker M."/>
        </authorList>
    </citation>
    <scope>NUCLEOTIDE SEQUENCE [LARGE SCALE GENOMIC DNA]</scope>
    <source>
        <strain evidence="1 2">DSM 14349</strain>
    </source>
</reference>
<keyword evidence="2" id="KW-1185">Reference proteome</keyword>
<accession>A0ABS4FMS3</accession>
<dbReference type="Gene3D" id="1.10.1240.70">
    <property type="match status" value="1"/>
</dbReference>
<organism evidence="1 2">
    <name type="scientific">Paenibacillus turicensis</name>
    <dbReference type="NCBI Taxonomy" id="160487"/>
    <lineage>
        <taxon>Bacteria</taxon>
        <taxon>Bacillati</taxon>
        <taxon>Bacillota</taxon>
        <taxon>Bacilli</taxon>
        <taxon>Bacillales</taxon>
        <taxon>Paenibacillaceae</taxon>
        <taxon>Paenibacillus</taxon>
    </lineage>
</organism>
<dbReference type="Proteomes" id="UP001519272">
    <property type="component" value="Unassembled WGS sequence"/>
</dbReference>
<evidence type="ECO:0000313" key="2">
    <source>
        <dbReference type="Proteomes" id="UP001519272"/>
    </source>
</evidence>
<dbReference type="SUPFAM" id="SSF48371">
    <property type="entry name" value="ARM repeat"/>
    <property type="match status" value="1"/>
</dbReference>
<comment type="caution">
    <text evidence="1">The sequence shown here is derived from an EMBL/GenBank/DDBJ whole genome shotgun (WGS) entry which is preliminary data.</text>
</comment>
<dbReference type="Pfam" id="PF08713">
    <property type="entry name" value="DNA_alkylation"/>
    <property type="match status" value="1"/>
</dbReference>
<dbReference type="InterPro" id="IPR014825">
    <property type="entry name" value="DNA_alkylation"/>
</dbReference>
<proteinExistence type="predicted"/>